<organism evidence="6 7">
    <name type="scientific">Amycolatopsis vastitatis</name>
    <dbReference type="NCBI Taxonomy" id="1905142"/>
    <lineage>
        <taxon>Bacteria</taxon>
        <taxon>Bacillati</taxon>
        <taxon>Actinomycetota</taxon>
        <taxon>Actinomycetes</taxon>
        <taxon>Pseudonocardiales</taxon>
        <taxon>Pseudonocardiaceae</taxon>
        <taxon>Amycolatopsis</taxon>
    </lineage>
</organism>
<dbReference type="RefSeq" id="WP_093945455.1">
    <property type="nucleotide sequence ID" value="NZ_NMUL01000001.1"/>
</dbReference>
<evidence type="ECO:0000256" key="3">
    <source>
        <dbReference type="ARBA" id="ARBA00038858"/>
    </source>
</evidence>
<dbReference type="PANTHER" id="PTHR43174:SF2">
    <property type="entry name" value="UDP-N-ACETYLGLUCOSAMINE 2-EPIMERASE"/>
    <property type="match status" value="1"/>
</dbReference>
<dbReference type="GO" id="GO:0008761">
    <property type="term" value="F:UDP-N-acetylglucosamine 2-epimerase activity"/>
    <property type="evidence" value="ECO:0007669"/>
    <property type="project" value="UniProtKB-EC"/>
</dbReference>
<dbReference type="InterPro" id="IPR029767">
    <property type="entry name" value="WecB-like"/>
</dbReference>
<comment type="similarity">
    <text evidence="2 4">Belongs to the UDP-N-acetylglucosamine 2-epimerase family.</text>
</comment>
<keyword evidence="7" id="KW-1185">Reference proteome</keyword>
<dbReference type="NCBIfam" id="TIGR00236">
    <property type="entry name" value="wecB"/>
    <property type="match status" value="1"/>
</dbReference>
<evidence type="ECO:0000256" key="1">
    <source>
        <dbReference type="ARBA" id="ARBA00023235"/>
    </source>
</evidence>
<dbReference type="SUPFAM" id="SSF53756">
    <property type="entry name" value="UDP-Glycosyltransferase/glycogen phosphorylase"/>
    <property type="match status" value="1"/>
</dbReference>
<evidence type="ECO:0000256" key="2">
    <source>
        <dbReference type="ARBA" id="ARBA00038209"/>
    </source>
</evidence>
<dbReference type="InterPro" id="IPR003331">
    <property type="entry name" value="UDP_GlcNAc_Epimerase_2_dom"/>
</dbReference>
<keyword evidence="1 4" id="KW-0413">Isomerase</keyword>
<dbReference type="Gene3D" id="3.40.50.2000">
    <property type="entry name" value="Glycogen Phosphorylase B"/>
    <property type="match status" value="2"/>
</dbReference>
<comment type="caution">
    <text evidence="6">The sequence shown here is derived from an EMBL/GenBank/DDBJ whole genome shotgun (WGS) entry which is preliminary data.</text>
</comment>
<dbReference type="Proteomes" id="UP000215199">
    <property type="component" value="Unassembled WGS sequence"/>
</dbReference>
<proteinExistence type="inferred from homology"/>
<feature type="domain" description="UDP-N-acetylglucosamine 2-epimerase" evidence="5">
    <location>
        <begin position="30"/>
        <end position="365"/>
    </location>
</feature>
<evidence type="ECO:0000313" key="6">
    <source>
        <dbReference type="EMBL" id="OXM71643.1"/>
    </source>
</evidence>
<name>A0A229TKJ4_9PSEU</name>
<evidence type="ECO:0000313" key="7">
    <source>
        <dbReference type="Proteomes" id="UP000215199"/>
    </source>
</evidence>
<dbReference type="PANTHER" id="PTHR43174">
    <property type="entry name" value="UDP-N-ACETYLGLUCOSAMINE 2-EPIMERASE"/>
    <property type="match status" value="1"/>
</dbReference>
<dbReference type="OrthoDB" id="9803238at2"/>
<reference evidence="7" key="1">
    <citation type="submission" date="2017-07" db="EMBL/GenBank/DDBJ databases">
        <title>Comparative genome mining reveals phylogenetic distribution patterns of secondary metabolites in Amycolatopsis.</title>
        <authorList>
            <person name="Adamek M."/>
            <person name="Alanjary M."/>
            <person name="Sales-Ortells H."/>
            <person name="Goodfellow M."/>
            <person name="Bull A.T."/>
            <person name="Kalinowski J."/>
            <person name="Ziemert N."/>
        </authorList>
    </citation>
    <scope>NUCLEOTIDE SEQUENCE [LARGE SCALE GENOMIC DNA]</scope>
    <source>
        <strain evidence="7">H5</strain>
    </source>
</reference>
<sequence length="383" mass="40765">MTEVLLLIGTRPEAVKVAPVAVRLARAGHRPLIVHSGQHRDVVEQALAPFGLRPDERLLLDRGAGGQAELVSQLLPALDRVLVRSNPSVVVVQGDTTTALAGALAAFWRRVPIAHLEAGLRTGDLGAPFPEEANRQLIARLAALHLAPTAAAAAALRQESLPSPEIVVTGNTVVDAVRQIAAADLPAADPRFAALERELDATGARLVLMTAHRRESWGEPLAEALDAGSALVAGHPDVRLLLPWHPNPAVRTQIVTALGRNPRVVLTDPLGYPDLVRALRRASLVLTDSGGIQEEAPSFGVPVLVLREVTERTEAVEAGCAWLVGTDRARILSEASRLLDAGLRVPVERNPFGDGRAAERVCTALTRLIHRESTVDEALTAAF</sequence>
<protein>
    <recommendedName>
        <fullName evidence="3">UDP-N-acetylglucosamine 2-epimerase (non-hydrolyzing)</fullName>
        <ecNumber evidence="3">5.1.3.14</ecNumber>
    </recommendedName>
</protein>
<gene>
    <name evidence="6" type="ORF">CF165_00880</name>
</gene>
<dbReference type="AlphaFoldDB" id="A0A229TKJ4"/>
<evidence type="ECO:0000256" key="4">
    <source>
        <dbReference type="RuleBase" id="RU003513"/>
    </source>
</evidence>
<dbReference type="CDD" id="cd03786">
    <property type="entry name" value="GTB_UDP-GlcNAc_2-Epimerase"/>
    <property type="match status" value="1"/>
</dbReference>
<accession>A0A229TKJ4</accession>
<dbReference type="EC" id="5.1.3.14" evidence="3"/>
<dbReference type="Pfam" id="PF02350">
    <property type="entry name" value="Epimerase_2"/>
    <property type="match status" value="1"/>
</dbReference>
<evidence type="ECO:0000259" key="5">
    <source>
        <dbReference type="Pfam" id="PF02350"/>
    </source>
</evidence>
<dbReference type="EMBL" id="NMUL01000001">
    <property type="protein sequence ID" value="OXM71643.1"/>
    <property type="molecule type" value="Genomic_DNA"/>
</dbReference>